<sequence>MNTVLDFDFSFPSLSEQQRIVSILDETFAAIDKAKENAEKNLQNSRELFDSYLQSVDAEKESLGSLVDITTGKLDANAATENGQYPFFTCSREIFAIDNFAFDCEAILLAGNNAVGDFNVKHYEGKFNAYQRTYVITVNQENRVLYRYLYFQMLKSLKEFKMKSVGAGTKFLKLGMIKDLKIALPSLSEQRSIVTKLDVLFAETKRLEEIYQQKLAALDELKKSVLQKAFNGELTGA</sequence>
<evidence type="ECO:0000256" key="3">
    <source>
        <dbReference type="ARBA" id="ARBA00023125"/>
    </source>
</evidence>
<keyword evidence="6" id="KW-0378">Hydrolase</keyword>
<protein>
    <submittedName>
        <fullName evidence="6">Type I restriction-modification system, specificity subunit S</fullName>
        <ecNumber evidence="6">3.1.21.3</ecNumber>
    </submittedName>
</protein>
<accession>A0A0E3RCD6</accession>
<evidence type="ECO:0000313" key="7">
    <source>
        <dbReference type="Proteomes" id="UP000033116"/>
    </source>
</evidence>
<comment type="similarity">
    <text evidence="1">Belongs to the type-I restriction system S methylase family.</text>
</comment>
<feature type="domain" description="Type I restriction modification DNA specificity" evidence="5">
    <location>
        <begin position="57"/>
        <end position="210"/>
    </location>
</feature>
<evidence type="ECO:0000313" key="6">
    <source>
        <dbReference type="EMBL" id="AKB61530.1"/>
    </source>
</evidence>
<dbReference type="CDD" id="cd17269">
    <property type="entry name" value="RMtype1_S_PluTORF4319P-TRD2-CR2_like"/>
    <property type="match status" value="1"/>
</dbReference>
<keyword evidence="3" id="KW-0238">DNA-binding</keyword>
<dbReference type="InterPro" id="IPR044946">
    <property type="entry name" value="Restrct_endonuc_typeI_TRD_sf"/>
</dbReference>
<reference evidence="6 7" key="1">
    <citation type="submission" date="2014-07" db="EMBL/GenBank/DDBJ databases">
        <title>Methanogenic archaea and the global carbon cycle.</title>
        <authorList>
            <person name="Henriksen J.R."/>
            <person name="Luke J."/>
            <person name="Reinhart S."/>
            <person name="Benedict M.N."/>
            <person name="Youngblut N.D."/>
            <person name="Metcalf M.E."/>
            <person name="Whitaker R.J."/>
            <person name="Metcalf W.W."/>
        </authorList>
    </citation>
    <scope>NUCLEOTIDE SEQUENCE [LARGE SCALE GENOMIC DNA]</scope>
    <source>
        <strain evidence="6 7">SarPi</strain>
    </source>
</reference>
<dbReference type="Gene3D" id="3.90.220.20">
    <property type="entry name" value="DNA methylase specificity domains"/>
    <property type="match status" value="2"/>
</dbReference>
<dbReference type="SUPFAM" id="SSF116734">
    <property type="entry name" value="DNA methylase specificity domain"/>
    <property type="match status" value="2"/>
</dbReference>
<evidence type="ECO:0000256" key="4">
    <source>
        <dbReference type="SAM" id="Coils"/>
    </source>
</evidence>
<dbReference type="GO" id="GO:0003677">
    <property type="term" value="F:DNA binding"/>
    <property type="evidence" value="ECO:0007669"/>
    <property type="project" value="UniProtKB-KW"/>
</dbReference>
<feature type="coiled-coil region" evidence="4">
    <location>
        <begin position="28"/>
        <end position="55"/>
    </location>
</feature>
<evidence type="ECO:0000256" key="1">
    <source>
        <dbReference type="ARBA" id="ARBA00010923"/>
    </source>
</evidence>
<dbReference type="GO" id="GO:0009307">
    <property type="term" value="P:DNA restriction-modification system"/>
    <property type="evidence" value="ECO:0007669"/>
    <property type="project" value="UniProtKB-KW"/>
</dbReference>
<dbReference type="EC" id="3.1.21.3" evidence="6"/>
<name>A0A0E3RCD6_METMZ</name>
<dbReference type="InterPro" id="IPR000055">
    <property type="entry name" value="Restrct_endonuc_typeI_TRD"/>
</dbReference>
<dbReference type="REBASE" id="109145">
    <property type="entry name" value="S2.MmaSarORF1544P"/>
</dbReference>
<dbReference type="HOGENOM" id="CLU_021095_10_3_2"/>
<dbReference type="PANTHER" id="PTHR43140">
    <property type="entry name" value="TYPE-1 RESTRICTION ENZYME ECOKI SPECIFICITY PROTEIN"/>
    <property type="match status" value="1"/>
</dbReference>
<dbReference type="Proteomes" id="UP000033116">
    <property type="component" value="Chromosome"/>
</dbReference>
<dbReference type="PATRIC" id="fig|1434115.4.peg.1966"/>
<dbReference type="InterPro" id="IPR051212">
    <property type="entry name" value="Type-I_RE_S_subunit"/>
</dbReference>
<organism evidence="6 7">
    <name type="scientific">Methanosarcina mazei SarPi</name>
    <dbReference type="NCBI Taxonomy" id="1434115"/>
    <lineage>
        <taxon>Archaea</taxon>
        <taxon>Methanobacteriati</taxon>
        <taxon>Methanobacteriota</taxon>
        <taxon>Stenosarchaea group</taxon>
        <taxon>Methanomicrobia</taxon>
        <taxon>Methanosarcinales</taxon>
        <taxon>Methanosarcinaceae</taxon>
        <taxon>Methanosarcina</taxon>
    </lineage>
</organism>
<dbReference type="GO" id="GO:0009035">
    <property type="term" value="F:type I site-specific deoxyribonuclease activity"/>
    <property type="evidence" value="ECO:0007669"/>
    <property type="project" value="UniProtKB-EC"/>
</dbReference>
<gene>
    <name evidence="6" type="ORF">MSMAP_1545</name>
</gene>
<dbReference type="EMBL" id="CP009511">
    <property type="protein sequence ID" value="AKB61530.1"/>
    <property type="molecule type" value="Genomic_DNA"/>
</dbReference>
<dbReference type="Gene3D" id="1.10.287.1120">
    <property type="entry name" value="Bipartite methylase S protein"/>
    <property type="match status" value="1"/>
</dbReference>
<keyword evidence="2" id="KW-0680">Restriction system</keyword>
<dbReference type="AlphaFoldDB" id="A0A0E3RCD6"/>
<evidence type="ECO:0000259" key="5">
    <source>
        <dbReference type="Pfam" id="PF01420"/>
    </source>
</evidence>
<keyword evidence="4" id="KW-0175">Coiled coil</keyword>
<evidence type="ECO:0000256" key="2">
    <source>
        <dbReference type="ARBA" id="ARBA00022747"/>
    </source>
</evidence>
<proteinExistence type="inferred from homology"/>
<dbReference type="PANTHER" id="PTHR43140:SF1">
    <property type="entry name" value="TYPE I RESTRICTION ENZYME ECOKI SPECIFICITY SUBUNIT"/>
    <property type="match status" value="1"/>
</dbReference>
<dbReference type="Pfam" id="PF01420">
    <property type="entry name" value="Methylase_S"/>
    <property type="match status" value="1"/>
</dbReference>